<dbReference type="OrthoDB" id="416222at2759"/>
<dbReference type="PROSITE" id="PS00775">
    <property type="entry name" value="GLYCOSYL_HYDROL_F3"/>
    <property type="match status" value="1"/>
</dbReference>
<evidence type="ECO:0000256" key="5">
    <source>
        <dbReference type="ARBA" id="ARBA00022801"/>
    </source>
</evidence>
<evidence type="ECO:0000256" key="9">
    <source>
        <dbReference type="ARBA" id="ARBA00023326"/>
    </source>
</evidence>
<dbReference type="UniPathway" id="UPA00696"/>
<evidence type="ECO:0000256" key="7">
    <source>
        <dbReference type="ARBA" id="ARBA00023277"/>
    </source>
</evidence>
<evidence type="ECO:0000256" key="8">
    <source>
        <dbReference type="ARBA" id="ARBA00023295"/>
    </source>
</evidence>
<feature type="domain" description="Fibronectin type III-like" evidence="12">
    <location>
        <begin position="643"/>
        <end position="712"/>
    </location>
</feature>
<evidence type="ECO:0000256" key="11">
    <source>
        <dbReference type="SAM" id="SignalP"/>
    </source>
</evidence>
<evidence type="ECO:0000313" key="14">
    <source>
        <dbReference type="Proteomes" id="UP000027586"/>
    </source>
</evidence>
<dbReference type="STRING" id="1263082.A0A068RZ59"/>
<evidence type="ECO:0000256" key="10">
    <source>
        <dbReference type="RuleBase" id="RU361161"/>
    </source>
</evidence>
<dbReference type="Gene3D" id="2.60.40.10">
    <property type="entry name" value="Immunoglobulins"/>
    <property type="match status" value="1"/>
</dbReference>
<keyword evidence="6" id="KW-0136">Cellulose degradation</keyword>
<dbReference type="PANTHER" id="PTHR42715:SF2">
    <property type="entry name" value="BETA-GLUCOSIDASE F-RELATED"/>
    <property type="match status" value="1"/>
</dbReference>
<dbReference type="SUPFAM" id="SSF51445">
    <property type="entry name" value="(Trans)glycosidases"/>
    <property type="match status" value="1"/>
</dbReference>
<dbReference type="InterPro" id="IPR019800">
    <property type="entry name" value="Glyco_hydro_3_AS"/>
</dbReference>
<proteinExistence type="inferred from homology"/>
<dbReference type="Pfam" id="PF00933">
    <property type="entry name" value="Glyco_hydro_3"/>
    <property type="match status" value="1"/>
</dbReference>
<keyword evidence="9 10" id="KW-0624">Polysaccharide degradation</keyword>
<name>A0A068RZ59_9FUNG</name>
<feature type="chain" id="PRO_5001655337" description="beta-glucosidase" evidence="11">
    <location>
        <begin position="21"/>
        <end position="723"/>
    </location>
</feature>
<dbReference type="InterPro" id="IPR026891">
    <property type="entry name" value="Fn3-like"/>
</dbReference>
<keyword evidence="5 10" id="KW-0378">Hydrolase</keyword>
<feature type="signal peptide" evidence="11">
    <location>
        <begin position="1"/>
        <end position="20"/>
    </location>
</feature>
<evidence type="ECO:0000259" key="12">
    <source>
        <dbReference type="SMART" id="SM01217"/>
    </source>
</evidence>
<dbReference type="InterPro" id="IPR036962">
    <property type="entry name" value="Glyco_hydro_3_N_sf"/>
</dbReference>
<gene>
    <name evidence="13" type="ORF">LCOR_05533.1</name>
</gene>
<sequence>MRVPSLAAISMSILASMALAAPTSNNLLTWDEAYAKAEALVAKMTLEDKVATVTGEGWEKTKCVGNTGAVEDPAFPSLCLEDGPLGVRFADNVTAGLSGITAAATFDRELLYKRGSYMGREFYLKGAHMALGPCVDIMRSPAGGRGWEGFGEDPYLQGVAGSETVKGIQDQNVLPLSTLLMSCFAPFKSSSNVDDRTLHEIYVWPYARMVEAGIGGVMCSYNQIDGTWACEDEYTMNTVLKQQLGFRGLVMTDWGAQMSGIPSALAGLDMTMPGDIVMGDGYSWWGPNLTKYVNDGDVPEDRVTDMATRITAAWYKMGQDKGFPETSIRAFDRDSAPEVIVDGNKEHAKIVREMGAAAAVLLTNDGILPLSDDLKKIAIVGSDAGPIPMGLNNCSDQACGAGTLAMGWGSGTADFPYLITPYDGIKSRAGDDVDIVHTYDDWDLDKATDISKDADVAIVFSNAASGEEYLEVDGNVGDRKNLTLWHNGDNLIQAVADANENTVVVIHAVGPVLMPWIDHPNIKAVVWPGLPGQESGNSLADVLFGDVNPSGRLPHTIAKNEEDYPAHIDPNFNVEYTEKLEVGYKHFDAHDIEPLFAFGHGLSYSKFEYSQLKINAHKKAKKGGVLATATVTVSNEGDRDGAEVPQAYIGFPESAGEPPKLLRGFEKVFIKKGKKAKVTFEFTEMDLSTFDPESQEWNVASGDFTVYVGASSRDIRQTGTFTL</sequence>
<dbReference type="PANTHER" id="PTHR42715">
    <property type="entry name" value="BETA-GLUCOSIDASE"/>
    <property type="match status" value="1"/>
</dbReference>
<dbReference type="Gene3D" id="3.40.50.1700">
    <property type="entry name" value="Glycoside hydrolase family 3 C-terminal domain"/>
    <property type="match status" value="1"/>
</dbReference>
<comment type="catalytic activity">
    <reaction evidence="1 10">
        <text>Hydrolysis of terminal, non-reducing beta-D-glucosyl residues with release of beta-D-glucose.</text>
        <dbReference type="EC" id="3.2.1.21"/>
    </reaction>
</comment>
<dbReference type="VEuPathDB" id="FungiDB:LCOR_05533.1"/>
<dbReference type="InterPro" id="IPR001764">
    <property type="entry name" value="Glyco_hydro_3_N"/>
</dbReference>
<evidence type="ECO:0000256" key="2">
    <source>
        <dbReference type="ARBA" id="ARBA00004987"/>
    </source>
</evidence>
<keyword evidence="14" id="KW-1185">Reference proteome</keyword>
<dbReference type="EMBL" id="CBTN010000022">
    <property type="protein sequence ID" value="CDH54271.1"/>
    <property type="molecule type" value="Genomic_DNA"/>
</dbReference>
<evidence type="ECO:0000256" key="3">
    <source>
        <dbReference type="ARBA" id="ARBA00005336"/>
    </source>
</evidence>
<dbReference type="SMART" id="SM01217">
    <property type="entry name" value="Fn3_like"/>
    <property type="match status" value="1"/>
</dbReference>
<dbReference type="Pfam" id="PF14310">
    <property type="entry name" value="Fn3-like"/>
    <property type="match status" value="1"/>
</dbReference>
<evidence type="ECO:0000256" key="1">
    <source>
        <dbReference type="ARBA" id="ARBA00000448"/>
    </source>
</evidence>
<dbReference type="Gene3D" id="3.20.20.300">
    <property type="entry name" value="Glycoside hydrolase, family 3, N-terminal domain"/>
    <property type="match status" value="1"/>
</dbReference>
<dbReference type="InterPro" id="IPR036881">
    <property type="entry name" value="Glyco_hydro_3_C_sf"/>
</dbReference>
<comment type="pathway">
    <text evidence="2 10">Glycan metabolism; cellulose degradation.</text>
</comment>
<dbReference type="SUPFAM" id="SSF52279">
    <property type="entry name" value="Beta-D-glucan exohydrolase, C-terminal domain"/>
    <property type="match status" value="1"/>
</dbReference>
<keyword evidence="8 10" id="KW-0326">Glycosidase</keyword>
<protein>
    <recommendedName>
        <fullName evidence="4 10">beta-glucosidase</fullName>
        <ecNumber evidence="4 10">3.2.1.21</ecNumber>
    </recommendedName>
</protein>
<reference evidence="13" key="1">
    <citation type="submission" date="2013-08" db="EMBL/GenBank/DDBJ databases">
        <title>Gene expansion shapes genome architecture in the human pathogen Lichtheimia corymbifera: an evolutionary genomics analysis in the ancient terrestrial Mucorales (Mucoromycotina).</title>
        <authorList>
            <person name="Schwartze V.U."/>
            <person name="Winter S."/>
            <person name="Shelest E."/>
            <person name="Marcet-Houben M."/>
            <person name="Horn F."/>
            <person name="Wehner S."/>
            <person name="Hoffmann K."/>
            <person name="Riege K."/>
            <person name="Sammeth M."/>
            <person name="Nowrousian M."/>
            <person name="Valiante V."/>
            <person name="Linde J."/>
            <person name="Jacobsen I.D."/>
            <person name="Marz M."/>
            <person name="Brakhage A.A."/>
            <person name="Gabaldon T."/>
            <person name="Bocker S."/>
            <person name="Voigt K."/>
        </authorList>
    </citation>
    <scope>NUCLEOTIDE SEQUENCE [LARGE SCALE GENOMIC DNA]</scope>
    <source>
        <strain evidence="13">FSU 9682</strain>
    </source>
</reference>
<evidence type="ECO:0000256" key="4">
    <source>
        <dbReference type="ARBA" id="ARBA00012744"/>
    </source>
</evidence>
<dbReference type="EC" id="3.2.1.21" evidence="4 10"/>
<accession>A0A068RZ59</accession>
<dbReference type="InterPro" id="IPR002772">
    <property type="entry name" value="Glyco_hydro_3_C"/>
</dbReference>
<dbReference type="Proteomes" id="UP000027586">
    <property type="component" value="Unassembled WGS sequence"/>
</dbReference>
<evidence type="ECO:0000256" key="6">
    <source>
        <dbReference type="ARBA" id="ARBA00023001"/>
    </source>
</evidence>
<comment type="similarity">
    <text evidence="3 10">Belongs to the glycosyl hydrolase 3 family.</text>
</comment>
<dbReference type="Pfam" id="PF01915">
    <property type="entry name" value="Glyco_hydro_3_C"/>
    <property type="match status" value="1"/>
</dbReference>
<dbReference type="AlphaFoldDB" id="A0A068RZ59"/>
<dbReference type="PRINTS" id="PR00133">
    <property type="entry name" value="GLHYDRLASE3"/>
</dbReference>
<dbReference type="InterPro" id="IPR013783">
    <property type="entry name" value="Ig-like_fold"/>
</dbReference>
<dbReference type="InterPro" id="IPR017853">
    <property type="entry name" value="GH"/>
</dbReference>
<dbReference type="InterPro" id="IPR050288">
    <property type="entry name" value="Cellulose_deg_GH3"/>
</dbReference>
<comment type="caution">
    <text evidence="13">The sequence shown here is derived from an EMBL/GenBank/DDBJ whole genome shotgun (WGS) entry which is preliminary data.</text>
</comment>
<dbReference type="GO" id="GO:0030245">
    <property type="term" value="P:cellulose catabolic process"/>
    <property type="evidence" value="ECO:0007669"/>
    <property type="project" value="UniProtKB-UniPathway"/>
</dbReference>
<organism evidence="13 14">
    <name type="scientific">Lichtheimia corymbifera JMRC:FSU:9682</name>
    <dbReference type="NCBI Taxonomy" id="1263082"/>
    <lineage>
        <taxon>Eukaryota</taxon>
        <taxon>Fungi</taxon>
        <taxon>Fungi incertae sedis</taxon>
        <taxon>Mucoromycota</taxon>
        <taxon>Mucoromycotina</taxon>
        <taxon>Mucoromycetes</taxon>
        <taxon>Mucorales</taxon>
        <taxon>Lichtheimiaceae</taxon>
        <taxon>Lichtheimia</taxon>
    </lineage>
</organism>
<keyword evidence="7 10" id="KW-0119">Carbohydrate metabolism</keyword>
<dbReference type="FunFam" id="3.40.50.1700:FF:000003">
    <property type="entry name" value="Probable beta-glucosidase"/>
    <property type="match status" value="1"/>
</dbReference>
<keyword evidence="11" id="KW-0732">Signal</keyword>
<evidence type="ECO:0000313" key="13">
    <source>
        <dbReference type="EMBL" id="CDH54271.1"/>
    </source>
</evidence>
<dbReference type="GO" id="GO:0008422">
    <property type="term" value="F:beta-glucosidase activity"/>
    <property type="evidence" value="ECO:0007669"/>
    <property type="project" value="UniProtKB-EC"/>
</dbReference>